<dbReference type="PRINTS" id="PR00344">
    <property type="entry name" value="BCTRLSENSOR"/>
</dbReference>
<feature type="region of interest" description="Disordered" evidence="2">
    <location>
        <begin position="115"/>
        <end position="190"/>
    </location>
</feature>
<keyword evidence="5" id="KW-0808">Transferase</keyword>
<dbReference type="PROSITE" id="PS50113">
    <property type="entry name" value="PAC"/>
    <property type="match status" value="1"/>
</dbReference>
<dbReference type="PANTHER" id="PTHR43719">
    <property type="entry name" value="TWO-COMPONENT HISTIDINE KINASE"/>
    <property type="match status" value="1"/>
</dbReference>
<gene>
    <name evidence="5" type="primary">NIK1_2</name>
    <name evidence="5" type="ORF">BGZ97_012480</name>
</gene>
<dbReference type="Pfam" id="PF00512">
    <property type="entry name" value="HisKA"/>
    <property type="match status" value="1"/>
</dbReference>
<dbReference type="GO" id="GO:0000155">
    <property type="term" value="F:phosphorelay sensor kinase activity"/>
    <property type="evidence" value="ECO:0007669"/>
    <property type="project" value="InterPro"/>
</dbReference>
<dbReference type="Pfam" id="PF08447">
    <property type="entry name" value="PAS_3"/>
    <property type="match status" value="1"/>
</dbReference>
<dbReference type="InterPro" id="IPR000014">
    <property type="entry name" value="PAS"/>
</dbReference>
<dbReference type="SMART" id="SM00086">
    <property type="entry name" value="PAC"/>
    <property type="match status" value="1"/>
</dbReference>
<dbReference type="PROSITE" id="PS50109">
    <property type="entry name" value="HIS_KIN"/>
    <property type="match status" value="1"/>
</dbReference>
<sequence length="828" mass="91770">MYSVMFYYQLTSYTILLPEDMLAGSIEHSLAASSIYHGHGQQQKSGARGAVLASTPSRLASVIQRMVAKSSKDRFLSMIQVRKELSLIRDQELEASNKEAESKVLSRTHSDNININASITKPSQTHLAPSSYPSSSSARPASPANSTHSFKSTDTRVSQEIDTSAIGARASAPTNSSSSTHSHDANEGGGLAHEDRAFVLESVLDLSHNSNLRDMLRAISHALDNILVGHPPEEMAIILWQKDEHSPSGGTWAIIEDKFQPGTTSQSTLTWTDLSERRDHMPVLVRKALDTQEPIFSTAVGSRSQLPTIACVPIVAGPQEQQQNQQPWATSGTSSPAPSVSSSTSATPTLVGAIYLHHLHPRFYFTKRDKDMLMLFCQKLAPSLQYCDKVSSLEKQLALATHRSRVLEETNARIRKNEDEVFSWMEALPCFVWAAEPDDIASRRYLSRSWFEFTGFPGDKRTSDRWISAMHPDDVAGFQKEVSQSYKTGVYKDCEFRLMRFDGVYRWHLSRAIPVLNHNGAILKWVGVTIDIDDLYRAQKAELHKKSNFLANMSHELRTPFSGFHGMLTLLGYSSLDDEQQECVFTAKASCEKLLLIIDDLLDFSKLEADKVTLEASPFDLQEVFDEVEDIVEPLASQKSLEIAFIKTDHVPDVLIGDCNRLKQILLNLVGNAIKFTHTGHVLVKCRVLDRDTDMTALSPGSSSSIDDDKFYFRHEKNGGGQCQSEMRPPNSGRFSSPEPLSESSVKLMFSVEDTGIGISLEEQEVLFSPFSQVDGSATRSYGGSGLGLSICLQLVKLMKGRIGLVSEREKGSTFWFVIQCELGTAAE</sequence>
<proteinExistence type="predicted"/>
<dbReference type="InterPro" id="IPR036097">
    <property type="entry name" value="HisK_dim/P_sf"/>
</dbReference>
<evidence type="ECO:0000259" key="3">
    <source>
        <dbReference type="PROSITE" id="PS50109"/>
    </source>
</evidence>
<dbReference type="InterPro" id="IPR004358">
    <property type="entry name" value="Sig_transdc_His_kin-like_C"/>
</dbReference>
<evidence type="ECO:0000313" key="5">
    <source>
        <dbReference type="EMBL" id="KAG0310569.1"/>
    </source>
</evidence>
<dbReference type="CDD" id="cd00082">
    <property type="entry name" value="HisKA"/>
    <property type="match status" value="1"/>
</dbReference>
<dbReference type="InterPro" id="IPR003594">
    <property type="entry name" value="HATPase_dom"/>
</dbReference>
<name>A0A9P6ULI2_9FUNG</name>
<feature type="compositionally biased region" description="Low complexity" evidence="2">
    <location>
        <begin position="128"/>
        <end position="146"/>
    </location>
</feature>
<dbReference type="InterPro" id="IPR013655">
    <property type="entry name" value="PAS_fold_3"/>
</dbReference>
<dbReference type="SUPFAM" id="SSF55785">
    <property type="entry name" value="PYP-like sensor domain (PAS domain)"/>
    <property type="match status" value="1"/>
</dbReference>
<dbReference type="AlphaFoldDB" id="A0A9P6ULI2"/>
<dbReference type="FunFam" id="3.30.450.20:FF:000099">
    <property type="entry name" value="Sensory box sensor histidine kinase"/>
    <property type="match status" value="1"/>
</dbReference>
<feature type="region of interest" description="Disordered" evidence="2">
    <location>
        <begin position="320"/>
        <end position="344"/>
    </location>
</feature>
<comment type="caution">
    <text evidence="5">The sequence shown here is derived from an EMBL/GenBank/DDBJ whole genome shotgun (WGS) entry which is preliminary data.</text>
</comment>
<dbReference type="OrthoDB" id="60033at2759"/>
<evidence type="ECO:0000259" key="4">
    <source>
        <dbReference type="PROSITE" id="PS50113"/>
    </source>
</evidence>
<dbReference type="InterPro" id="IPR000700">
    <property type="entry name" value="PAS-assoc_C"/>
</dbReference>
<organism evidence="5 6">
    <name type="scientific">Linnemannia gamsii</name>
    <dbReference type="NCBI Taxonomy" id="64522"/>
    <lineage>
        <taxon>Eukaryota</taxon>
        <taxon>Fungi</taxon>
        <taxon>Fungi incertae sedis</taxon>
        <taxon>Mucoromycota</taxon>
        <taxon>Mortierellomycotina</taxon>
        <taxon>Mortierellomycetes</taxon>
        <taxon>Mortierellales</taxon>
        <taxon>Mortierellaceae</taxon>
        <taxon>Linnemannia</taxon>
    </lineage>
</organism>
<feature type="region of interest" description="Disordered" evidence="2">
    <location>
        <begin position="719"/>
        <end position="741"/>
    </location>
</feature>
<dbReference type="InterPro" id="IPR035965">
    <property type="entry name" value="PAS-like_dom_sf"/>
</dbReference>
<dbReference type="CDD" id="cd00130">
    <property type="entry name" value="PAS"/>
    <property type="match status" value="1"/>
</dbReference>
<dbReference type="SUPFAM" id="SSF47384">
    <property type="entry name" value="Homodimeric domain of signal transducing histidine kinase"/>
    <property type="match status" value="1"/>
</dbReference>
<evidence type="ECO:0000256" key="2">
    <source>
        <dbReference type="SAM" id="MobiDB-lite"/>
    </source>
</evidence>
<keyword evidence="1" id="KW-0597">Phosphoprotein</keyword>
<feature type="compositionally biased region" description="Basic and acidic residues" evidence="2">
    <location>
        <begin position="181"/>
        <end position="190"/>
    </location>
</feature>
<dbReference type="CDD" id="cd16922">
    <property type="entry name" value="HATPase_EvgS-ArcB-TorS-like"/>
    <property type="match status" value="1"/>
</dbReference>
<evidence type="ECO:0000256" key="1">
    <source>
        <dbReference type="ARBA" id="ARBA00022553"/>
    </source>
</evidence>
<dbReference type="Gene3D" id="1.10.287.130">
    <property type="match status" value="1"/>
</dbReference>
<accession>A0A9P6ULI2</accession>
<dbReference type="InterPro" id="IPR036890">
    <property type="entry name" value="HATPase_C_sf"/>
</dbReference>
<dbReference type="SMART" id="SM00387">
    <property type="entry name" value="HATPase_c"/>
    <property type="match status" value="1"/>
</dbReference>
<feature type="domain" description="Histidine kinase" evidence="3">
    <location>
        <begin position="552"/>
        <end position="823"/>
    </location>
</feature>
<dbReference type="Gene3D" id="3.30.450.20">
    <property type="entry name" value="PAS domain"/>
    <property type="match status" value="1"/>
</dbReference>
<keyword evidence="6" id="KW-1185">Reference proteome</keyword>
<dbReference type="InterPro" id="IPR003661">
    <property type="entry name" value="HisK_dim/P_dom"/>
</dbReference>
<feature type="domain" description="PAC" evidence="4">
    <location>
        <begin position="492"/>
        <end position="544"/>
    </location>
</feature>
<keyword evidence="5" id="KW-0418">Kinase</keyword>
<feature type="non-terminal residue" evidence="5">
    <location>
        <position position="828"/>
    </location>
</feature>
<evidence type="ECO:0000313" key="6">
    <source>
        <dbReference type="Proteomes" id="UP000823405"/>
    </source>
</evidence>
<dbReference type="PANTHER" id="PTHR43719:SF28">
    <property type="entry name" value="PEROXIDE STRESS-ACTIVATED HISTIDINE KINASE MAK1-RELATED"/>
    <property type="match status" value="1"/>
</dbReference>
<protein>
    <submittedName>
        <fullName evidence="5">Histidine kinase osmosensor</fullName>
    </submittedName>
</protein>
<dbReference type="Gene3D" id="3.30.565.10">
    <property type="entry name" value="Histidine kinase-like ATPase, C-terminal domain"/>
    <property type="match status" value="1"/>
</dbReference>
<dbReference type="InterPro" id="IPR005467">
    <property type="entry name" value="His_kinase_dom"/>
</dbReference>
<reference evidence="5" key="1">
    <citation type="journal article" date="2020" name="Fungal Divers.">
        <title>Resolving the Mortierellaceae phylogeny through synthesis of multi-gene phylogenetics and phylogenomics.</title>
        <authorList>
            <person name="Vandepol N."/>
            <person name="Liber J."/>
            <person name="Desiro A."/>
            <person name="Na H."/>
            <person name="Kennedy M."/>
            <person name="Barry K."/>
            <person name="Grigoriev I.V."/>
            <person name="Miller A.N."/>
            <person name="O'Donnell K."/>
            <person name="Stajich J.E."/>
            <person name="Bonito G."/>
        </authorList>
    </citation>
    <scope>NUCLEOTIDE SEQUENCE</scope>
    <source>
        <strain evidence="5">NVP60</strain>
    </source>
</reference>
<dbReference type="Proteomes" id="UP000823405">
    <property type="component" value="Unassembled WGS sequence"/>
</dbReference>
<feature type="compositionally biased region" description="Polar residues" evidence="2">
    <location>
        <begin position="115"/>
        <end position="127"/>
    </location>
</feature>
<dbReference type="Pfam" id="PF02518">
    <property type="entry name" value="HATPase_c"/>
    <property type="match status" value="1"/>
</dbReference>
<feature type="compositionally biased region" description="Low complexity" evidence="2">
    <location>
        <begin position="170"/>
        <end position="180"/>
    </location>
</feature>
<dbReference type="EMBL" id="JAAAIN010000822">
    <property type="protein sequence ID" value="KAG0310569.1"/>
    <property type="molecule type" value="Genomic_DNA"/>
</dbReference>
<dbReference type="InterPro" id="IPR050956">
    <property type="entry name" value="2C_system_His_kinase"/>
</dbReference>
<dbReference type="SUPFAM" id="SSF55874">
    <property type="entry name" value="ATPase domain of HSP90 chaperone/DNA topoisomerase II/histidine kinase"/>
    <property type="match status" value="1"/>
</dbReference>
<dbReference type="InterPro" id="IPR001610">
    <property type="entry name" value="PAC"/>
</dbReference>
<dbReference type="SMART" id="SM00388">
    <property type="entry name" value="HisKA"/>
    <property type="match status" value="1"/>
</dbReference>